<dbReference type="AlphaFoldDB" id="A0AA39Z7U8"/>
<protein>
    <submittedName>
        <fullName evidence="2">Uncharacterized protein</fullName>
    </submittedName>
</protein>
<comment type="caution">
    <text evidence="2">The sequence shown here is derived from an EMBL/GenBank/DDBJ whole genome shotgun (WGS) entry which is preliminary data.</text>
</comment>
<evidence type="ECO:0000256" key="1">
    <source>
        <dbReference type="SAM" id="Phobius"/>
    </source>
</evidence>
<reference evidence="2" key="1">
    <citation type="submission" date="2023-06" db="EMBL/GenBank/DDBJ databases">
        <title>Genome-scale phylogeny and comparative genomics of the fungal order Sordariales.</title>
        <authorList>
            <consortium name="Lawrence Berkeley National Laboratory"/>
            <person name="Hensen N."/>
            <person name="Bonometti L."/>
            <person name="Westerberg I."/>
            <person name="Brannstrom I.O."/>
            <person name="Guillou S."/>
            <person name="Cros-Aarteil S."/>
            <person name="Calhoun S."/>
            <person name="Haridas S."/>
            <person name="Kuo A."/>
            <person name="Mondo S."/>
            <person name="Pangilinan J."/>
            <person name="Riley R."/>
            <person name="Labutti K."/>
            <person name="Andreopoulos B."/>
            <person name="Lipzen A."/>
            <person name="Chen C."/>
            <person name="Yanf M."/>
            <person name="Daum C."/>
            <person name="Ng V."/>
            <person name="Clum A."/>
            <person name="Steindorff A."/>
            <person name="Ohm R."/>
            <person name="Martin F."/>
            <person name="Silar P."/>
            <person name="Natvig D."/>
            <person name="Lalanne C."/>
            <person name="Gautier V."/>
            <person name="Ament-Velasquez S.L."/>
            <person name="Kruys A."/>
            <person name="Hutchinson M.I."/>
            <person name="Powell A.J."/>
            <person name="Barry K."/>
            <person name="Miller A.N."/>
            <person name="Grigoriev I.V."/>
            <person name="Debuchy R."/>
            <person name="Gladieux P."/>
            <person name="Thoren M.H."/>
            <person name="Johannesson H."/>
        </authorList>
    </citation>
    <scope>NUCLEOTIDE SEQUENCE</scope>
    <source>
        <strain evidence="2">CBS 307.81</strain>
    </source>
</reference>
<dbReference type="EMBL" id="JAULSY010000105">
    <property type="protein sequence ID" value="KAK0665651.1"/>
    <property type="molecule type" value="Genomic_DNA"/>
</dbReference>
<evidence type="ECO:0000313" key="2">
    <source>
        <dbReference type="EMBL" id="KAK0665651.1"/>
    </source>
</evidence>
<feature type="transmembrane region" description="Helical" evidence="1">
    <location>
        <begin position="6"/>
        <end position="22"/>
    </location>
</feature>
<name>A0AA39Z7U8_9PEZI</name>
<keyword evidence="1" id="KW-0812">Transmembrane</keyword>
<accession>A0AA39Z7U8</accession>
<keyword evidence="1" id="KW-0472">Membrane</keyword>
<sequence>MLPVAWLVLGWTIWKLGFWGWMNKRWMMVVVLGKADCRFFFFLGRGSGSTDPGLVGVPKRRCRSTCSTGPGRCRCRWSDRFLFGDFVYSLQ</sequence>
<evidence type="ECO:0000313" key="3">
    <source>
        <dbReference type="Proteomes" id="UP001174997"/>
    </source>
</evidence>
<proteinExistence type="predicted"/>
<organism evidence="2 3">
    <name type="scientific">Cercophora samala</name>
    <dbReference type="NCBI Taxonomy" id="330535"/>
    <lineage>
        <taxon>Eukaryota</taxon>
        <taxon>Fungi</taxon>
        <taxon>Dikarya</taxon>
        <taxon>Ascomycota</taxon>
        <taxon>Pezizomycotina</taxon>
        <taxon>Sordariomycetes</taxon>
        <taxon>Sordariomycetidae</taxon>
        <taxon>Sordariales</taxon>
        <taxon>Lasiosphaeriaceae</taxon>
        <taxon>Cercophora</taxon>
    </lineage>
</organism>
<keyword evidence="1" id="KW-1133">Transmembrane helix</keyword>
<keyword evidence="3" id="KW-1185">Reference proteome</keyword>
<gene>
    <name evidence="2" type="ORF">QBC41DRAFT_11140</name>
</gene>
<dbReference type="Proteomes" id="UP001174997">
    <property type="component" value="Unassembled WGS sequence"/>
</dbReference>